<accession>A0A9P4I8L6</accession>
<evidence type="ECO:0000256" key="2">
    <source>
        <dbReference type="SAM" id="Phobius"/>
    </source>
</evidence>
<proteinExistence type="predicted"/>
<dbReference type="EMBL" id="ML978128">
    <property type="protein sequence ID" value="KAF2097206.1"/>
    <property type="molecule type" value="Genomic_DNA"/>
</dbReference>
<dbReference type="OrthoDB" id="5414285at2759"/>
<evidence type="ECO:0000313" key="3">
    <source>
        <dbReference type="EMBL" id="KAF2097206.1"/>
    </source>
</evidence>
<keyword evidence="4" id="KW-1185">Reference proteome</keyword>
<feature type="transmembrane region" description="Helical" evidence="2">
    <location>
        <begin position="29"/>
        <end position="53"/>
    </location>
</feature>
<keyword evidence="2" id="KW-0472">Membrane</keyword>
<feature type="compositionally biased region" description="Basic and acidic residues" evidence="1">
    <location>
        <begin position="107"/>
        <end position="121"/>
    </location>
</feature>
<organism evidence="3 4">
    <name type="scientific">Rhizodiscina lignyota</name>
    <dbReference type="NCBI Taxonomy" id="1504668"/>
    <lineage>
        <taxon>Eukaryota</taxon>
        <taxon>Fungi</taxon>
        <taxon>Dikarya</taxon>
        <taxon>Ascomycota</taxon>
        <taxon>Pezizomycotina</taxon>
        <taxon>Dothideomycetes</taxon>
        <taxon>Pleosporomycetidae</taxon>
        <taxon>Aulographales</taxon>
        <taxon>Rhizodiscinaceae</taxon>
        <taxon>Rhizodiscina</taxon>
    </lineage>
</organism>
<reference evidence="3" key="1">
    <citation type="journal article" date="2020" name="Stud. Mycol.">
        <title>101 Dothideomycetes genomes: a test case for predicting lifestyles and emergence of pathogens.</title>
        <authorList>
            <person name="Haridas S."/>
            <person name="Albert R."/>
            <person name="Binder M."/>
            <person name="Bloem J."/>
            <person name="Labutti K."/>
            <person name="Salamov A."/>
            <person name="Andreopoulos B."/>
            <person name="Baker S."/>
            <person name="Barry K."/>
            <person name="Bills G."/>
            <person name="Bluhm B."/>
            <person name="Cannon C."/>
            <person name="Castanera R."/>
            <person name="Culley D."/>
            <person name="Daum C."/>
            <person name="Ezra D."/>
            <person name="Gonzalez J."/>
            <person name="Henrissat B."/>
            <person name="Kuo A."/>
            <person name="Liang C."/>
            <person name="Lipzen A."/>
            <person name="Lutzoni F."/>
            <person name="Magnuson J."/>
            <person name="Mondo S."/>
            <person name="Nolan M."/>
            <person name="Ohm R."/>
            <person name="Pangilinan J."/>
            <person name="Park H.-J."/>
            <person name="Ramirez L."/>
            <person name="Alfaro M."/>
            <person name="Sun H."/>
            <person name="Tritt A."/>
            <person name="Yoshinaga Y."/>
            <person name="Zwiers L.-H."/>
            <person name="Turgeon B."/>
            <person name="Goodwin S."/>
            <person name="Spatafora J."/>
            <person name="Crous P."/>
            <person name="Grigoriev I."/>
        </authorList>
    </citation>
    <scope>NUCLEOTIDE SEQUENCE</scope>
    <source>
        <strain evidence="3">CBS 133067</strain>
    </source>
</reference>
<protein>
    <submittedName>
        <fullName evidence="3">Uncharacterized protein</fullName>
    </submittedName>
</protein>
<feature type="region of interest" description="Disordered" evidence="1">
    <location>
        <begin position="90"/>
        <end position="239"/>
    </location>
</feature>
<sequence length="239" mass="26164">MAVILDLLPRDDQNPPDDHKDDHNGLSGWAIFIIVVVVLLVVGAGAWFLWAYLRKKQSPNTNYPAPRPGGIVGWFNDKFQSLKNRRYAAGAYEGTSGEPLGGARGRRGMDPDEAWDTRVGNEADVYGPGGYYEEQELGLQPPGGPTAYSGTGYGAPSPGLHVEEERGRSRSRSRQRDFDDRDDSEMGRSRAANPFSDDAASSMRGVSPRPLDTSGARDHQGDHTGNSPTERRSMFREAV</sequence>
<feature type="compositionally biased region" description="Basic and acidic residues" evidence="1">
    <location>
        <begin position="229"/>
        <end position="239"/>
    </location>
</feature>
<dbReference type="AlphaFoldDB" id="A0A9P4I8L6"/>
<keyword evidence="2" id="KW-1133">Transmembrane helix</keyword>
<feature type="compositionally biased region" description="Basic and acidic residues" evidence="1">
    <location>
        <begin position="161"/>
        <end position="188"/>
    </location>
</feature>
<evidence type="ECO:0000256" key="1">
    <source>
        <dbReference type="SAM" id="MobiDB-lite"/>
    </source>
</evidence>
<dbReference type="Proteomes" id="UP000799772">
    <property type="component" value="Unassembled WGS sequence"/>
</dbReference>
<keyword evidence="2" id="KW-0812">Transmembrane</keyword>
<evidence type="ECO:0000313" key="4">
    <source>
        <dbReference type="Proteomes" id="UP000799772"/>
    </source>
</evidence>
<comment type="caution">
    <text evidence="3">The sequence shown here is derived from an EMBL/GenBank/DDBJ whole genome shotgun (WGS) entry which is preliminary data.</text>
</comment>
<gene>
    <name evidence="3" type="ORF">NA57DRAFT_77460</name>
</gene>
<name>A0A9P4I8L6_9PEZI</name>